<dbReference type="InterPro" id="IPR047817">
    <property type="entry name" value="ABC2_TM_bact-type"/>
</dbReference>
<dbReference type="EMBL" id="AECZ01000015">
    <property type="protein sequence ID" value="EFL50805.1"/>
    <property type="molecule type" value="Genomic_DNA"/>
</dbReference>
<name>E1JXN2_SOLFR</name>
<dbReference type="PANTHER" id="PTHR30413:SF8">
    <property type="entry name" value="TRANSPORT PERMEASE PROTEIN"/>
    <property type="match status" value="1"/>
</dbReference>
<dbReference type="Pfam" id="PF01061">
    <property type="entry name" value="ABC2_membrane"/>
    <property type="match status" value="1"/>
</dbReference>
<keyword evidence="3 9" id="KW-0813">Transport</keyword>
<evidence type="ECO:0000256" key="7">
    <source>
        <dbReference type="ARBA" id="ARBA00022989"/>
    </source>
</evidence>
<evidence type="ECO:0000313" key="11">
    <source>
        <dbReference type="EMBL" id="EFL50805.1"/>
    </source>
</evidence>
<keyword evidence="5" id="KW-0997">Cell inner membrane</keyword>
<dbReference type="PROSITE" id="PS51012">
    <property type="entry name" value="ABC_TM2"/>
    <property type="match status" value="1"/>
</dbReference>
<dbReference type="GO" id="GO:0140359">
    <property type="term" value="F:ABC-type transporter activity"/>
    <property type="evidence" value="ECO:0007669"/>
    <property type="project" value="InterPro"/>
</dbReference>
<feature type="transmembrane region" description="Helical" evidence="9">
    <location>
        <begin position="190"/>
        <end position="209"/>
    </location>
</feature>
<dbReference type="eggNOG" id="COG1682">
    <property type="taxonomic scope" value="Bacteria"/>
</dbReference>
<organism evidence="11 12">
    <name type="scientific">Solidesulfovibrio fructosivorans JJ]</name>
    <dbReference type="NCBI Taxonomy" id="596151"/>
    <lineage>
        <taxon>Bacteria</taxon>
        <taxon>Pseudomonadati</taxon>
        <taxon>Thermodesulfobacteriota</taxon>
        <taxon>Desulfovibrionia</taxon>
        <taxon>Desulfovibrionales</taxon>
        <taxon>Desulfovibrionaceae</taxon>
        <taxon>Solidesulfovibrio</taxon>
    </lineage>
</organism>
<feature type="transmembrane region" description="Helical" evidence="9">
    <location>
        <begin position="248"/>
        <end position="267"/>
    </location>
</feature>
<dbReference type="PANTHER" id="PTHR30413">
    <property type="entry name" value="INNER MEMBRANE TRANSPORT PERMEASE"/>
    <property type="match status" value="1"/>
</dbReference>
<comment type="caution">
    <text evidence="11">The sequence shown here is derived from an EMBL/GenBank/DDBJ whole genome shotgun (WGS) entry which is preliminary data.</text>
</comment>
<evidence type="ECO:0000256" key="6">
    <source>
        <dbReference type="ARBA" id="ARBA00022692"/>
    </source>
</evidence>
<protein>
    <recommendedName>
        <fullName evidence="9">Transport permease protein</fullName>
    </recommendedName>
</protein>
<keyword evidence="8 9" id="KW-0472">Membrane</keyword>
<sequence>MMTKQDGYTLVIEANRLDAQYWKDLWQYRELLWMLCRRDLSVRYKQTAMGLLWAIFRPLLSIGAFTVLLGNVAKLPSEPEVPYSVLIFSGTLVWNFFSQCLTSVSSSLLTNGNLIGKVYIPRLIIPLSTIAVALVDFLVLLLIFLCVLAWFGIVPPAQCPAALGFILLAGLLALGPGIILAALTLHYRDVAHAASVAIGFGIYLSPVMYSSSLVPEKWRMLYDFNPIVGVVDGFRWAMLSTPAFPTQAVLFSCLWTVAMLWVGVLVFRRMERTFVDVM</sequence>
<evidence type="ECO:0000313" key="12">
    <source>
        <dbReference type="Proteomes" id="UP000006250"/>
    </source>
</evidence>
<proteinExistence type="inferred from homology"/>
<reference evidence="11 12" key="1">
    <citation type="submission" date="2010-08" db="EMBL/GenBank/DDBJ databases">
        <title>The draft genome of Desulfovibrio fructosovorans JJ.</title>
        <authorList>
            <consortium name="US DOE Joint Genome Institute (JGI-PGF)"/>
            <person name="Lucas S."/>
            <person name="Copeland A."/>
            <person name="Lapidus A."/>
            <person name="Cheng J.-F."/>
            <person name="Bruce D."/>
            <person name="Goodwin L."/>
            <person name="Pitluck S."/>
            <person name="Land M.L."/>
            <person name="Hauser L."/>
            <person name="Chang Y.-J."/>
            <person name="Jeffries C."/>
            <person name="Wall J.D."/>
            <person name="Stahl D.A."/>
            <person name="Arkin A.P."/>
            <person name="Dehal P."/>
            <person name="Stolyar S.M."/>
            <person name="Hazen T.C."/>
            <person name="Woyke T.J."/>
        </authorList>
    </citation>
    <scope>NUCLEOTIDE SEQUENCE [LARGE SCALE GENOMIC DNA]</scope>
    <source>
        <strain evidence="11 12">JJ</strain>
    </source>
</reference>
<comment type="similarity">
    <text evidence="2 9">Belongs to the ABC-2 integral membrane protein family.</text>
</comment>
<dbReference type="AlphaFoldDB" id="E1JXN2"/>
<feature type="transmembrane region" description="Helical" evidence="9">
    <location>
        <begin position="123"/>
        <end position="151"/>
    </location>
</feature>
<dbReference type="Proteomes" id="UP000006250">
    <property type="component" value="Unassembled WGS sequence"/>
</dbReference>
<gene>
    <name evidence="11" type="ORF">DesfrDRAFT_2381</name>
</gene>
<dbReference type="GO" id="GO:0015920">
    <property type="term" value="P:lipopolysaccharide transport"/>
    <property type="evidence" value="ECO:0007669"/>
    <property type="project" value="TreeGrafter"/>
</dbReference>
<feature type="transmembrane region" description="Helical" evidence="9">
    <location>
        <begin position="81"/>
        <end position="102"/>
    </location>
</feature>
<keyword evidence="4 9" id="KW-1003">Cell membrane</keyword>
<evidence type="ECO:0000256" key="9">
    <source>
        <dbReference type="RuleBase" id="RU361157"/>
    </source>
</evidence>
<feature type="domain" description="ABC transmembrane type-2" evidence="10">
    <location>
        <begin position="49"/>
        <end position="270"/>
    </location>
</feature>
<evidence type="ECO:0000256" key="1">
    <source>
        <dbReference type="ARBA" id="ARBA00004429"/>
    </source>
</evidence>
<evidence type="ECO:0000259" key="10">
    <source>
        <dbReference type="PROSITE" id="PS51012"/>
    </source>
</evidence>
<feature type="transmembrane region" description="Helical" evidence="9">
    <location>
        <begin position="47"/>
        <end position="69"/>
    </location>
</feature>
<comment type="subcellular location">
    <subcellularLocation>
        <location evidence="1">Cell inner membrane</location>
        <topology evidence="1">Multi-pass membrane protein</topology>
    </subcellularLocation>
    <subcellularLocation>
        <location evidence="9">Cell membrane</location>
        <topology evidence="9">Multi-pass membrane protein</topology>
    </subcellularLocation>
</comment>
<dbReference type="GO" id="GO:0005886">
    <property type="term" value="C:plasma membrane"/>
    <property type="evidence" value="ECO:0007669"/>
    <property type="project" value="UniProtKB-SubCell"/>
</dbReference>
<keyword evidence="7 9" id="KW-1133">Transmembrane helix</keyword>
<accession>E1JXN2</accession>
<evidence type="ECO:0000256" key="5">
    <source>
        <dbReference type="ARBA" id="ARBA00022519"/>
    </source>
</evidence>
<dbReference type="STRING" id="596151.DesfrDRAFT_2381"/>
<keyword evidence="6 9" id="KW-0812">Transmembrane</keyword>
<feature type="transmembrane region" description="Helical" evidence="9">
    <location>
        <begin position="163"/>
        <end position="183"/>
    </location>
</feature>
<evidence type="ECO:0000256" key="3">
    <source>
        <dbReference type="ARBA" id="ARBA00022448"/>
    </source>
</evidence>
<keyword evidence="12" id="KW-1185">Reference proteome</keyword>
<evidence type="ECO:0000256" key="2">
    <source>
        <dbReference type="ARBA" id="ARBA00007783"/>
    </source>
</evidence>
<evidence type="ECO:0000256" key="8">
    <source>
        <dbReference type="ARBA" id="ARBA00023136"/>
    </source>
</evidence>
<dbReference type="InterPro" id="IPR013525">
    <property type="entry name" value="ABC2_TM"/>
</dbReference>
<evidence type="ECO:0000256" key="4">
    <source>
        <dbReference type="ARBA" id="ARBA00022475"/>
    </source>
</evidence>